<dbReference type="InterPro" id="IPR032477">
    <property type="entry name" value="Glyco_hydro_64"/>
</dbReference>
<evidence type="ECO:0000256" key="1">
    <source>
        <dbReference type="SAM" id="SignalP"/>
    </source>
</evidence>
<feature type="domain" description="GH64" evidence="2">
    <location>
        <begin position="13"/>
        <end position="379"/>
    </location>
</feature>
<dbReference type="RefSeq" id="XP_023632075.1">
    <property type="nucleotide sequence ID" value="XM_023776307.1"/>
</dbReference>
<dbReference type="InterPro" id="IPR037398">
    <property type="entry name" value="Glyco_hydro_64_fam"/>
</dbReference>
<organism evidence="3 4">
    <name type="scientific">Ramularia collo-cygni</name>
    <dbReference type="NCBI Taxonomy" id="112498"/>
    <lineage>
        <taxon>Eukaryota</taxon>
        <taxon>Fungi</taxon>
        <taxon>Dikarya</taxon>
        <taxon>Ascomycota</taxon>
        <taxon>Pezizomycotina</taxon>
        <taxon>Dothideomycetes</taxon>
        <taxon>Dothideomycetidae</taxon>
        <taxon>Mycosphaerellales</taxon>
        <taxon>Mycosphaerellaceae</taxon>
        <taxon>Ramularia</taxon>
    </lineage>
</organism>
<dbReference type="PANTHER" id="PTHR38165:SF1">
    <property type="entry name" value="GLUCANASE B"/>
    <property type="match status" value="1"/>
</dbReference>
<keyword evidence="4" id="KW-1185">Reference proteome</keyword>
<accession>A0A2D3VIU2</accession>
<name>A0A2D3VIU2_9PEZI</name>
<dbReference type="PROSITE" id="PS52006">
    <property type="entry name" value="GH64"/>
    <property type="match status" value="1"/>
</dbReference>
<dbReference type="Gene3D" id="2.60.110.10">
    <property type="entry name" value="Thaumatin"/>
    <property type="match status" value="1"/>
</dbReference>
<dbReference type="Pfam" id="PF16483">
    <property type="entry name" value="Glyco_hydro_64"/>
    <property type="match status" value="1"/>
</dbReference>
<dbReference type="PANTHER" id="PTHR38165">
    <property type="match status" value="1"/>
</dbReference>
<gene>
    <name evidence="3" type="ORF">RCC_11081</name>
</gene>
<dbReference type="Proteomes" id="UP000225277">
    <property type="component" value="Unassembled WGS sequence"/>
</dbReference>
<dbReference type="InterPro" id="IPR042517">
    <property type="entry name" value="Glyco_hydro_64_N_2"/>
</dbReference>
<dbReference type="InterPro" id="IPR037176">
    <property type="entry name" value="Osmotin/thaumatin-like_sf"/>
</dbReference>
<dbReference type="AlphaFoldDB" id="A0A2D3VIU2"/>
<reference evidence="3 4" key="1">
    <citation type="submission" date="2016-03" db="EMBL/GenBank/DDBJ databases">
        <authorList>
            <person name="Ploux O."/>
        </authorList>
    </citation>
    <scope>NUCLEOTIDE SEQUENCE [LARGE SCALE GENOMIC DNA]</scope>
    <source>
        <strain evidence="3 4">URUG2</strain>
    </source>
</reference>
<dbReference type="Gene3D" id="3.30.920.50">
    <property type="entry name" value="Beta-1,3-glucanase, C-terminal domain"/>
    <property type="match status" value="1"/>
</dbReference>
<dbReference type="EMBL" id="FJUY01000026">
    <property type="protein sequence ID" value="CZT25352.1"/>
    <property type="molecule type" value="Genomic_DNA"/>
</dbReference>
<dbReference type="GeneID" id="35606113"/>
<dbReference type="STRING" id="112498.A0A2D3VIU2"/>
<evidence type="ECO:0000313" key="4">
    <source>
        <dbReference type="Proteomes" id="UP000225277"/>
    </source>
</evidence>
<proteinExistence type="predicted"/>
<sequence>MMPSRRESTPLLVALLALGLLGSAHGAPMLNADQPFPIYIPVRPGQKPCDIYVFGEQNGRDVFLSQTSQYEAVNAAPGQPQPEQLYAHAQGSVMSLPVGDLSSGRIYAHCGGKFSFMKVIDAAGKSKIQPTPAEDAVYNFVELTTTRGTIYIDISAVDMLGNPPLGYKLEGGHTGKQAWGANPGSLDRICADLQSQSNADGMPWEHLCVERNGEILRILSPGEYMKNNPSAFEDYFNAHARAVYTQWNAQPKQYNLGNVGNVTCVGAADGSSATCNGRSYGLPTSADVFGCASGPFAAVAAPGDPHEALRAPFCADFNRGTAMSSDAATSPQNWYSTAVHKELPDIYTFPFDDVRVDGLARDSTLTSSSATGLTIIIGGTWPDEYPG</sequence>
<evidence type="ECO:0000259" key="2">
    <source>
        <dbReference type="PROSITE" id="PS52006"/>
    </source>
</evidence>
<feature type="signal peptide" evidence="1">
    <location>
        <begin position="1"/>
        <end position="26"/>
    </location>
</feature>
<evidence type="ECO:0000313" key="3">
    <source>
        <dbReference type="EMBL" id="CZT25352.1"/>
    </source>
</evidence>
<protein>
    <recommendedName>
        <fullName evidence="2">GH64 domain-containing protein</fullName>
    </recommendedName>
</protein>
<feature type="chain" id="PRO_5013864527" description="GH64 domain-containing protein" evidence="1">
    <location>
        <begin position="27"/>
        <end position="387"/>
    </location>
</feature>
<keyword evidence="1" id="KW-0732">Signal</keyword>